<gene>
    <name evidence="3" type="ORF">A4G23_02919</name>
</gene>
<dbReference type="Pfam" id="PF04471">
    <property type="entry name" value="Mrr_cat"/>
    <property type="match status" value="1"/>
</dbReference>
<dbReference type="OrthoDB" id="5181666at2"/>
<evidence type="ECO:0000313" key="4">
    <source>
        <dbReference type="Proteomes" id="UP000095349"/>
    </source>
</evidence>
<evidence type="ECO:0000256" key="1">
    <source>
        <dbReference type="SAM" id="Phobius"/>
    </source>
</evidence>
<dbReference type="GO" id="GO:0015666">
    <property type="term" value="F:restriction endodeoxyribonuclease activity"/>
    <property type="evidence" value="ECO:0007669"/>
    <property type="project" value="TreeGrafter"/>
</dbReference>
<feature type="domain" description="Restriction endonuclease type IV Mrr" evidence="2">
    <location>
        <begin position="92"/>
        <end position="200"/>
    </location>
</feature>
<feature type="transmembrane region" description="Helical" evidence="1">
    <location>
        <begin position="20"/>
        <end position="38"/>
    </location>
</feature>
<dbReference type="SUPFAM" id="SSF52980">
    <property type="entry name" value="Restriction endonuclease-like"/>
    <property type="match status" value="1"/>
</dbReference>
<dbReference type="Proteomes" id="UP000095349">
    <property type="component" value="Chromosome"/>
</dbReference>
<dbReference type="PATRIC" id="fig|285473.5.peg.3049"/>
<keyword evidence="1" id="KW-1133">Transmembrane helix</keyword>
<evidence type="ECO:0000259" key="2">
    <source>
        <dbReference type="Pfam" id="PF04471"/>
    </source>
</evidence>
<proteinExistence type="predicted"/>
<dbReference type="GO" id="GO:0009307">
    <property type="term" value="P:DNA restriction-modification system"/>
    <property type="evidence" value="ECO:0007669"/>
    <property type="project" value="InterPro"/>
</dbReference>
<keyword evidence="3" id="KW-0378">Hydrolase</keyword>
<keyword evidence="3" id="KW-0540">Nuclease</keyword>
<dbReference type="InterPro" id="IPR007560">
    <property type="entry name" value="Restrct_endonuc_IV_Mrr"/>
</dbReference>
<dbReference type="PANTHER" id="PTHR30015:SF6">
    <property type="entry name" value="SLL1429 PROTEIN"/>
    <property type="match status" value="1"/>
</dbReference>
<reference evidence="3 4" key="1">
    <citation type="submission" date="2016-09" db="EMBL/GenBank/DDBJ databases">
        <title>Streptomyces rubrolavendulae MJM4426 Genome sequencing and assembly.</title>
        <authorList>
            <person name="Kim J.-G."/>
        </authorList>
    </citation>
    <scope>NUCLEOTIDE SEQUENCE [LARGE SCALE GENOMIC DNA]</scope>
    <source>
        <strain evidence="3 4">MJM4426</strain>
    </source>
</reference>
<dbReference type="GO" id="GO:0003677">
    <property type="term" value="F:DNA binding"/>
    <property type="evidence" value="ECO:0007669"/>
    <property type="project" value="InterPro"/>
</dbReference>
<protein>
    <submittedName>
        <fullName evidence="3">Restriction endonuclease</fullName>
    </submittedName>
</protein>
<dbReference type="Gene3D" id="3.40.1350.10">
    <property type="match status" value="1"/>
</dbReference>
<dbReference type="AlphaFoldDB" id="A0A1D8G3P8"/>
<dbReference type="KEGG" id="srn:A4G23_02919"/>
<keyword evidence="4" id="KW-1185">Reference proteome</keyword>
<dbReference type="EMBL" id="CP017316">
    <property type="protein sequence ID" value="AOT60056.1"/>
    <property type="molecule type" value="Genomic_DNA"/>
</dbReference>
<dbReference type="InterPro" id="IPR011856">
    <property type="entry name" value="tRNA_endonuc-like_dom_sf"/>
</dbReference>
<keyword evidence="1" id="KW-0812">Transmembrane</keyword>
<accession>A0A1D8G3P8</accession>
<keyword evidence="1" id="KW-0472">Membrane</keyword>
<evidence type="ECO:0000313" key="3">
    <source>
        <dbReference type="EMBL" id="AOT60056.1"/>
    </source>
</evidence>
<organism evidence="3 4">
    <name type="scientific">Streptomyces rubrolavendulae</name>
    <dbReference type="NCBI Taxonomy" id="285473"/>
    <lineage>
        <taxon>Bacteria</taxon>
        <taxon>Bacillati</taxon>
        <taxon>Actinomycetota</taxon>
        <taxon>Actinomycetes</taxon>
        <taxon>Kitasatosporales</taxon>
        <taxon>Streptomycetaceae</taxon>
        <taxon>Streptomyces</taxon>
    </lineage>
</organism>
<sequence>MAAARKRRGAAARKRRERRLRGGLVAGGVGVVLLVAFWDVVWPYLVGGLVLGGAAAGGWWLWRTDRLLRGGDRRWRREEAVRAGHRTLAEVDTMTGTEFEDFVVDLCRRDGCTEARRVGGSHDNGADVRGVLPDGRSMVIQCKRYTPRSRIPSREVRDLLGAKAHFKADVAIFVATTYFSGPAERFATENDILAVHRDHLGLWNNGASLLSLAAVNGLGQGDRRHRARWKRTYD</sequence>
<dbReference type="PANTHER" id="PTHR30015">
    <property type="entry name" value="MRR RESTRICTION SYSTEM PROTEIN"/>
    <property type="match status" value="1"/>
</dbReference>
<keyword evidence="3" id="KW-0255">Endonuclease</keyword>
<dbReference type="InterPro" id="IPR011335">
    <property type="entry name" value="Restrct_endonuc-II-like"/>
</dbReference>
<feature type="transmembrane region" description="Helical" evidence="1">
    <location>
        <begin position="44"/>
        <end position="62"/>
    </location>
</feature>
<name>A0A1D8G3P8_9ACTN</name>
<dbReference type="InterPro" id="IPR052906">
    <property type="entry name" value="Type_IV_Methyl-Rstrct_Enzyme"/>
</dbReference>
<dbReference type="STRING" id="285473.A4G23_02919"/>